<comment type="caution">
    <text evidence="1">The sequence shown here is derived from an EMBL/GenBank/DDBJ whole genome shotgun (WGS) entry which is preliminary data.</text>
</comment>
<dbReference type="Proteomes" id="UP000076489">
    <property type="component" value="Unassembled WGS sequence"/>
</dbReference>
<gene>
    <name evidence="1" type="ORF">A1D17_03890</name>
</gene>
<name>A0A166QQG6_PSEFL</name>
<proteinExistence type="predicted"/>
<accession>A0A166QQG6</accession>
<dbReference type="EMBL" id="LUKJ01000002">
    <property type="protein sequence ID" value="KZN20691.1"/>
    <property type="molecule type" value="Genomic_DNA"/>
</dbReference>
<dbReference type="AlphaFoldDB" id="A0A166QQG6"/>
<protein>
    <submittedName>
        <fullName evidence="1">Uncharacterized protein</fullName>
    </submittedName>
</protein>
<dbReference type="RefSeq" id="WP_063340738.1">
    <property type="nucleotide sequence ID" value="NZ_LUKJ01000002.1"/>
</dbReference>
<organism evidence="1 2">
    <name type="scientific">Pseudomonas fluorescens</name>
    <dbReference type="NCBI Taxonomy" id="294"/>
    <lineage>
        <taxon>Bacteria</taxon>
        <taxon>Pseudomonadati</taxon>
        <taxon>Pseudomonadota</taxon>
        <taxon>Gammaproteobacteria</taxon>
        <taxon>Pseudomonadales</taxon>
        <taxon>Pseudomonadaceae</taxon>
        <taxon>Pseudomonas</taxon>
    </lineage>
</organism>
<reference evidence="2" key="1">
    <citation type="submission" date="2016-03" db="EMBL/GenBank/DDBJ databases">
        <authorList>
            <person name="Ray J."/>
            <person name="Price M."/>
            <person name="Deutschbauer A."/>
        </authorList>
    </citation>
    <scope>NUCLEOTIDE SEQUENCE [LARGE SCALE GENOMIC DNA]</scope>
    <source>
        <strain evidence="2">FW300-N1B4</strain>
    </source>
</reference>
<evidence type="ECO:0000313" key="2">
    <source>
        <dbReference type="Proteomes" id="UP000076489"/>
    </source>
</evidence>
<reference evidence="1 2" key="2">
    <citation type="journal article" date="2018" name="Nature">
        <title>Mutant phenotypes for thousands of bacterial genes of unknown function.</title>
        <authorList>
            <person name="Price M.N."/>
            <person name="Wetmore K.M."/>
            <person name="Waters R.J."/>
            <person name="Callaghan M."/>
            <person name="Ray J."/>
            <person name="Liu H."/>
            <person name="Kuehl J.V."/>
            <person name="Melnyk R.A."/>
            <person name="Lamson J.S."/>
            <person name="Suh Y."/>
            <person name="Carlson H.K."/>
            <person name="Esquivel Z."/>
            <person name="Sadeeshkumar H."/>
            <person name="Chakraborty R."/>
            <person name="Zane G.M."/>
            <person name="Rubin B.E."/>
            <person name="Wall J.D."/>
            <person name="Visel A."/>
            <person name="Bristow J."/>
            <person name="Blow M.J."/>
            <person name="Arkin A.P."/>
            <person name="Deutschbauer A.M."/>
        </authorList>
    </citation>
    <scope>NUCLEOTIDE SEQUENCE [LARGE SCALE GENOMIC DNA]</scope>
    <source>
        <strain evidence="1 2">FW300-N1B4</strain>
    </source>
</reference>
<sequence>MNSELKAYQVGEFDIVAHYSPAEAAVLLCEHSGYPDGELTSDDVELVPDAFLDKPMIEEDGTPAAPLRADLLAATEPCYLHGWE</sequence>
<evidence type="ECO:0000313" key="1">
    <source>
        <dbReference type="EMBL" id="KZN20691.1"/>
    </source>
</evidence>